<dbReference type="OrthoDB" id="6162983at2759"/>
<dbReference type="CDD" id="cd01671">
    <property type="entry name" value="CARD"/>
    <property type="match status" value="1"/>
</dbReference>
<dbReference type="InterPro" id="IPR001315">
    <property type="entry name" value="CARD"/>
</dbReference>
<dbReference type="PROSITE" id="PS50209">
    <property type="entry name" value="CARD"/>
    <property type="match status" value="1"/>
</dbReference>
<evidence type="ECO:0000313" key="5">
    <source>
        <dbReference type="Proteomes" id="UP000507470"/>
    </source>
</evidence>
<name>A0A6J8C3F3_MYTCO</name>
<proteinExistence type="predicted"/>
<organism evidence="4 5">
    <name type="scientific">Mytilus coruscus</name>
    <name type="common">Sea mussel</name>
    <dbReference type="NCBI Taxonomy" id="42192"/>
    <lineage>
        <taxon>Eukaryota</taxon>
        <taxon>Metazoa</taxon>
        <taxon>Spiralia</taxon>
        <taxon>Lophotrochozoa</taxon>
        <taxon>Mollusca</taxon>
        <taxon>Bivalvia</taxon>
        <taxon>Autobranchia</taxon>
        <taxon>Pteriomorphia</taxon>
        <taxon>Mytilida</taxon>
        <taxon>Mytiloidea</taxon>
        <taxon>Mytilidae</taxon>
        <taxon>Mytilinae</taxon>
        <taxon>Mytilus</taxon>
    </lineage>
</organism>
<dbReference type="PROSITE" id="PS50234">
    <property type="entry name" value="VWFA"/>
    <property type="match status" value="1"/>
</dbReference>
<evidence type="ECO:0008006" key="6">
    <source>
        <dbReference type="Google" id="ProtNLM"/>
    </source>
</evidence>
<reference evidence="4 5" key="1">
    <citation type="submission" date="2020-06" db="EMBL/GenBank/DDBJ databases">
        <authorList>
            <person name="Li R."/>
            <person name="Bekaert M."/>
        </authorList>
    </citation>
    <scope>NUCLEOTIDE SEQUENCE [LARGE SCALE GENOMIC DNA]</scope>
    <source>
        <strain evidence="5">wild</strain>
    </source>
</reference>
<gene>
    <name evidence="4" type="ORF">MCOR_25995</name>
</gene>
<dbReference type="SUPFAM" id="SSF47986">
    <property type="entry name" value="DEATH domain"/>
    <property type="match status" value="1"/>
</dbReference>
<feature type="domain" description="CARD" evidence="2">
    <location>
        <begin position="287"/>
        <end position="378"/>
    </location>
</feature>
<feature type="region of interest" description="Disordered" evidence="1">
    <location>
        <begin position="1288"/>
        <end position="1320"/>
    </location>
</feature>
<evidence type="ECO:0000313" key="4">
    <source>
        <dbReference type="EMBL" id="CAC5390948.1"/>
    </source>
</evidence>
<protein>
    <recommendedName>
        <fullName evidence="6">VWFA domain-containing protein</fullName>
    </recommendedName>
</protein>
<evidence type="ECO:0000256" key="1">
    <source>
        <dbReference type="SAM" id="MobiDB-lite"/>
    </source>
</evidence>
<dbReference type="Gene3D" id="1.10.533.10">
    <property type="entry name" value="Death Domain, Fas"/>
    <property type="match status" value="3"/>
</dbReference>
<keyword evidence="5" id="KW-1185">Reference proteome</keyword>
<evidence type="ECO:0000259" key="2">
    <source>
        <dbReference type="PROSITE" id="PS50209"/>
    </source>
</evidence>
<dbReference type="GO" id="GO:0042981">
    <property type="term" value="P:regulation of apoptotic process"/>
    <property type="evidence" value="ECO:0007669"/>
    <property type="project" value="InterPro"/>
</dbReference>
<dbReference type="Pfam" id="PF13519">
    <property type="entry name" value="VWA_2"/>
    <property type="match status" value="1"/>
</dbReference>
<dbReference type="SUPFAM" id="SSF53300">
    <property type="entry name" value="vWA-like"/>
    <property type="match status" value="1"/>
</dbReference>
<feature type="domain" description="VWFA" evidence="3">
    <location>
        <begin position="1051"/>
        <end position="1258"/>
    </location>
</feature>
<feature type="compositionally biased region" description="Acidic residues" evidence="1">
    <location>
        <begin position="1305"/>
        <end position="1320"/>
    </location>
</feature>
<sequence length="1320" mass="149759">MDETDYLVSIFKALLLEAKPMINIVSLVKDLVDNGILKDCDALIQNAEADVELLISKLIPQLLNNECRVACLSIMENHGVCCHNLIQLMQCITDERELPLCCQEPTLCIRPQDHSHGRAESRKVLRLPGGPLKINTGTTSMFEESSTQVISHNFINNPIHKKNSDKAIDSCQLTTKPATKRQTSVREYLRNKIIGNWKYIKSNISLDSFAEKCLNEDLLDFNDVEKYNELPKSQKIDAVLTAIVRNIDDASDFDKFLKVLDKDEHEHHIADKLKEAAQPGWVNDEILIEQCKHRLKENRKLLEREIRPEKCVDDFLEGFILDLDEHEEILQLRGQRKKMAEFLFDKVLSSVEKGSFNVLMKVLEQQIPKRFKRIFETLECTSDFKVERKNETAASLELQHGICSDQIDDSKELSVKLTLKISPHNKEYEKTVMKNFRKSAPQFLKELYVYPSEIKEGSVVVRLDPVSGEWIVKLKNSVMNGDFVKILEALFNSDDIKKCLLPGYSCIEVSIAVDRKQSSEGKSSIHVSQDIEQDSVLSASKKLLLEEIDPLTLLDGFTKRNCDIFESSEFHQIKTKTERTNTFIEILRAEEERYFDLFLEVLEEKKMLFVLRVLKLWRQVRLADISVLRQNILQNISEIADELYIDDLQEELMERKILSEEVFEDLSLKFPDNIQHQVIELVVDLLKLGRTSYLIDIMLLNGMDVLVSKLLIPEKETGLEVKDDNVCQAGNVVVCGKDLSEGVLFEGVIKMNVIVTTNIVQQINTSQEDILRRFENSSTKLENMIGILSQGLTNLTGLKNEVLQQVDHLQCSGNSSTLDLEASNKGLDLIDNTISKFWNTKGKTVTLSAIENIELTEAFNKVQFLLSKCQTKPEIEECGKTSTLEPVDDYNSKFSDVNSDSQTTEKQESSFRDALVKSNPISVECKKLRRSVKRQISQTKFEILPEITIRTLDGSLTYVKEKRIPIDSEGNISMTEFHDIDTKEKGITEKANTENGSDNLSTTKGASSKVNFKDILRVRMTEKGWKELCEIEIERGERLSLDELPQVCAPDTILLLDLSGSMKGTAFIDMKAAVHDFLDKRIATREELKLNENIAMVIFGYKTEVRHHLTSDYNIVRQRLDTLPEPGGPSPLIPGLKLCQAVVAARGKISILGGRQHGSRFHPRILLLSDGNLTPSECVIGNKYLEDLNTAKEDAETEMISDLYNVCRELQQQKIQIVCIPVGCINEPRLQFIAETTNGKVLTVDKADTLGNERMKMVYAKALKSGSLSEDELKSKLLSLSSISANDYDDIKDMSENPEKYGIINEEDNSVESEEETEAY</sequence>
<dbReference type="SMART" id="SM00327">
    <property type="entry name" value="VWA"/>
    <property type="match status" value="1"/>
</dbReference>
<dbReference type="InterPro" id="IPR002035">
    <property type="entry name" value="VWF_A"/>
</dbReference>
<accession>A0A6J8C3F3</accession>
<evidence type="ECO:0000259" key="3">
    <source>
        <dbReference type="PROSITE" id="PS50234"/>
    </source>
</evidence>
<dbReference type="InterPro" id="IPR011029">
    <property type="entry name" value="DEATH-like_dom_sf"/>
</dbReference>
<dbReference type="Gene3D" id="3.40.50.410">
    <property type="entry name" value="von Willebrand factor, type A domain"/>
    <property type="match status" value="1"/>
</dbReference>
<feature type="compositionally biased region" description="Basic and acidic residues" evidence="1">
    <location>
        <begin position="1289"/>
        <end position="1299"/>
    </location>
</feature>
<dbReference type="CDD" id="cd00198">
    <property type="entry name" value="vWFA"/>
    <property type="match status" value="1"/>
</dbReference>
<dbReference type="Proteomes" id="UP000507470">
    <property type="component" value="Unassembled WGS sequence"/>
</dbReference>
<dbReference type="InterPro" id="IPR036465">
    <property type="entry name" value="vWFA_dom_sf"/>
</dbReference>
<dbReference type="EMBL" id="CACVKT020004646">
    <property type="protein sequence ID" value="CAC5390948.1"/>
    <property type="molecule type" value="Genomic_DNA"/>
</dbReference>